<proteinExistence type="predicted"/>
<reference evidence="1 2" key="1">
    <citation type="submission" date="2013-06" db="EMBL/GenBank/DDBJ databases">
        <title>The Genome Sequence of Acinetobacter gyllenbergii CIP 110306.</title>
        <authorList>
            <consortium name="The Broad Institute Genome Sequencing Platform"/>
            <consortium name="The Broad Institute Genome Sequencing Center for Infectious Disease"/>
            <person name="Cerqueira G."/>
            <person name="Feldgarden M."/>
            <person name="Courvalin P."/>
            <person name="Perichon B."/>
            <person name="Grillot-Courvalin C."/>
            <person name="Clermont D."/>
            <person name="Rocha E."/>
            <person name="Yoon E.-J."/>
            <person name="Nemec A."/>
            <person name="Young S.K."/>
            <person name="Zeng Q."/>
            <person name="Gargeya S."/>
            <person name="Fitzgerald M."/>
            <person name="Abouelleil A."/>
            <person name="Alvarado L."/>
            <person name="Berlin A.M."/>
            <person name="Chapman S.B."/>
            <person name="Dewar J."/>
            <person name="Goldberg J."/>
            <person name="Griggs A."/>
            <person name="Gujja S."/>
            <person name="Hansen M."/>
            <person name="Howarth C."/>
            <person name="Imamovic A."/>
            <person name="Larimer J."/>
            <person name="McCowan C."/>
            <person name="Murphy C."/>
            <person name="Pearson M."/>
            <person name="Priest M."/>
            <person name="Roberts A."/>
            <person name="Saif S."/>
            <person name="Shea T."/>
            <person name="Sykes S."/>
            <person name="Wortman J."/>
            <person name="Nusbaum C."/>
            <person name="Birren B."/>
        </authorList>
    </citation>
    <scope>NUCLEOTIDE SEQUENCE [LARGE SCALE GENOMIC DNA]</scope>
    <source>
        <strain evidence="1 2">CIP 110306</strain>
    </source>
</reference>
<evidence type="ECO:0000313" key="1">
    <source>
        <dbReference type="EMBL" id="EPF73031.1"/>
    </source>
</evidence>
<sequence length="312" mass="36503">MNIKSYLYILFIISLTPLNIYAKKITFESISLELPEDIYLNKKIGPDFEVYYFYKKNENILNMYIGNFPNKSILEQPLTYKKFNLEKQPNIEIPYWECDENKICSRTELSILNQENPGFKIQFFYAIDKKNLEIANNIIKSLDAPPIKNKPSTITSKQDNTELPLHPCFYITLPENTEINTILNINGNNISEHTIRNTTTRNIKTRKIGFIEIENSKIEKEDNISTSMKINFLPFFEKIKSNFKNSNIVTLNLSDPKNPYYKSTITIPFKFKEIQYYSIFTSEIRADDDGLTVLQILNSIKPSEDKDCKFEQ</sequence>
<gene>
    <name evidence="1" type="ORF">F957_03640</name>
</gene>
<organism evidence="1 2">
    <name type="scientific">Acinetobacter gyllenbergii CIP 110306 = MTCC 11365</name>
    <dbReference type="NCBI Taxonomy" id="1217657"/>
    <lineage>
        <taxon>Bacteria</taxon>
        <taxon>Pseudomonadati</taxon>
        <taxon>Pseudomonadota</taxon>
        <taxon>Gammaproteobacteria</taxon>
        <taxon>Moraxellales</taxon>
        <taxon>Moraxellaceae</taxon>
        <taxon>Acinetobacter</taxon>
    </lineage>
</organism>
<name>A0A829HCX9_9GAMM</name>
<dbReference type="RefSeq" id="WP_016539786.1">
    <property type="nucleotide sequence ID" value="NZ_ASQH01000001.1"/>
</dbReference>
<evidence type="ECO:0000313" key="2">
    <source>
        <dbReference type="Proteomes" id="UP000014523"/>
    </source>
</evidence>
<comment type="caution">
    <text evidence="1">The sequence shown here is derived from an EMBL/GenBank/DDBJ whole genome shotgun (WGS) entry which is preliminary data.</text>
</comment>
<accession>A0A829HCX9</accession>
<protein>
    <submittedName>
        <fullName evidence="1">Uncharacterized protein</fullName>
    </submittedName>
</protein>
<dbReference type="AlphaFoldDB" id="A0A829HCX9"/>
<keyword evidence="2" id="KW-1185">Reference proteome</keyword>
<dbReference type="EMBL" id="ATGG01000048">
    <property type="protein sequence ID" value="EPF73031.1"/>
    <property type="molecule type" value="Genomic_DNA"/>
</dbReference>
<dbReference type="Proteomes" id="UP000014523">
    <property type="component" value="Unassembled WGS sequence"/>
</dbReference>